<evidence type="ECO:0000256" key="5">
    <source>
        <dbReference type="ARBA" id="ARBA00038359"/>
    </source>
</evidence>
<feature type="domain" description="Rhodopsin" evidence="8">
    <location>
        <begin position="31"/>
        <end position="273"/>
    </location>
</feature>
<evidence type="ECO:0000313" key="9">
    <source>
        <dbReference type="EMBL" id="KAK3324547.1"/>
    </source>
</evidence>
<feature type="compositionally biased region" description="Polar residues" evidence="6">
    <location>
        <begin position="348"/>
        <end position="360"/>
    </location>
</feature>
<dbReference type="GO" id="GO:0016020">
    <property type="term" value="C:membrane"/>
    <property type="evidence" value="ECO:0007669"/>
    <property type="project" value="UniProtKB-SubCell"/>
</dbReference>
<reference evidence="9" key="1">
    <citation type="journal article" date="2023" name="Mol. Phylogenet. Evol.">
        <title>Genome-scale phylogeny and comparative genomics of the fungal order Sordariales.</title>
        <authorList>
            <person name="Hensen N."/>
            <person name="Bonometti L."/>
            <person name="Westerberg I."/>
            <person name="Brannstrom I.O."/>
            <person name="Guillou S."/>
            <person name="Cros-Aarteil S."/>
            <person name="Calhoun S."/>
            <person name="Haridas S."/>
            <person name="Kuo A."/>
            <person name="Mondo S."/>
            <person name="Pangilinan J."/>
            <person name="Riley R."/>
            <person name="LaButti K."/>
            <person name="Andreopoulos B."/>
            <person name="Lipzen A."/>
            <person name="Chen C."/>
            <person name="Yan M."/>
            <person name="Daum C."/>
            <person name="Ng V."/>
            <person name="Clum A."/>
            <person name="Steindorff A."/>
            <person name="Ohm R.A."/>
            <person name="Martin F."/>
            <person name="Silar P."/>
            <person name="Natvig D.O."/>
            <person name="Lalanne C."/>
            <person name="Gautier V."/>
            <person name="Ament-Velasquez S.L."/>
            <person name="Kruys A."/>
            <person name="Hutchinson M.I."/>
            <person name="Powell A.J."/>
            <person name="Barry K."/>
            <person name="Miller A.N."/>
            <person name="Grigoriev I.V."/>
            <person name="Debuchy R."/>
            <person name="Gladieux P."/>
            <person name="Hiltunen Thoren M."/>
            <person name="Johannesson H."/>
        </authorList>
    </citation>
    <scope>NUCLEOTIDE SEQUENCE</scope>
    <source>
        <strain evidence="9">SMH4131-1</strain>
    </source>
</reference>
<dbReference type="Pfam" id="PF20684">
    <property type="entry name" value="Fung_rhodopsin"/>
    <property type="match status" value="1"/>
</dbReference>
<comment type="similarity">
    <text evidence="5">Belongs to the SAT4 family.</text>
</comment>
<keyword evidence="2 7" id="KW-0812">Transmembrane</keyword>
<feature type="transmembrane region" description="Helical" evidence="7">
    <location>
        <begin position="176"/>
        <end position="198"/>
    </location>
</feature>
<keyword evidence="4 7" id="KW-0472">Membrane</keyword>
<evidence type="ECO:0000256" key="4">
    <source>
        <dbReference type="ARBA" id="ARBA00023136"/>
    </source>
</evidence>
<dbReference type="InterPro" id="IPR049326">
    <property type="entry name" value="Rhodopsin_dom_fungi"/>
</dbReference>
<accession>A0AAE0IGE7</accession>
<evidence type="ECO:0000259" key="8">
    <source>
        <dbReference type="Pfam" id="PF20684"/>
    </source>
</evidence>
<organism evidence="9 10">
    <name type="scientific">Cercophora scortea</name>
    <dbReference type="NCBI Taxonomy" id="314031"/>
    <lineage>
        <taxon>Eukaryota</taxon>
        <taxon>Fungi</taxon>
        <taxon>Dikarya</taxon>
        <taxon>Ascomycota</taxon>
        <taxon>Pezizomycotina</taxon>
        <taxon>Sordariomycetes</taxon>
        <taxon>Sordariomycetidae</taxon>
        <taxon>Sordariales</taxon>
        <taxon>Lasiosphaeriaceae</taxon>
        <taxon>Cercophora</taxon>
    </lineage>
</organism>
<reference evidence="9" key="2">
    <citation type="submission" date="2023-06" db="EMBL/GenBank/DDBJ databases">
        <authorList>
            <consortium name="Lawrence Berkeley National Laboratory"/>
            <person name="Haridas S."/>
            <person name="Hensen N."/>
            <person name="Bonometti L."/>
            <person name="Westerberg I."/>
            <person name="Brannstrom I.O."/>
            <person name="Guillou S."/>
            <person name="Cros-Aarteil S."/>
            <person name="Calhoun S."/>
            <person name="Kuo A."/>
            <person name="Mondo S."/>
            <person name="Pangilinan J."/>
            <person name="Riley R."/>
            <person name="Labutti K."/>
            <person name="Andreopoulos B."/>
            <person name="Lipzen A."/>
            <person name="Chen C."/>
            <person name="Yanf M."/>
            <person name="Daum C."/>
            <person name="Ng V."/>
            <person name="Clum A."/>
            <person name="Steindorff A."/>
            <person name="Ohm R."/>
            <person name="Martin F."/>
            <person name="Silar P."/>
            <person name="Natvig D."/>
            <person name="Lalanne C."/>
            <person name="Gautier V."/>
            <person name="Ament-Velasquez S.L."/>
            <person name="Kruys A."/>
            <person name="Hutchinson M.I."/>
            <person name="Powell A.J."/>
            <person name="Barry K."/>
            <person name="Miller A.N."/>
            <person name="Grigoriev I.V."/>
            <person name="Debuchy R."/>
            <person name="Gladieux P."/>
            <person name="Thoren M.H."/>
            <person name="Johannesson H."/>
        </authorList>
    </citation>
    <scope>NUCLEOTIDE SEQUENCE</scope>
    <source>
        <strain evidence="9">SMH4131-1</strain>
    </source>
</reference>
<feature type="transmembrane region" description="Helical" evidence="7">
    <location>
        <begin position="205"/>
        <end position="227"/>
    </location>
</feature>
<evidence type="ECO:0000313" key="10">
    <source>
        <dbReference type="Proteomes" id="UP001286456"/>
    </source>
</evidence>
<gene>
    <name evidence="9" type="ORF">B0T19DRAFT_232307</name>
</gene>
<evidence type="ECO:0000256" key="1">
    <source>
        <dbReference type="ARBA" id="ARBA00004141"/>
    </source>
</evidence>
<dbReference type="Proteomes" id="UP001286456">
    <property type="component" value="Unassembled WGS sequence"/>
</dbReference>
<sequence>MASSGNLPDTGPRMLAAIWITWAIAAIFVCLRFWTRGMIVRVLGPADWCIALSLVAATGLSVAMLEEIRHGLGKHVYDIDLTAEGLPLNKAWWASLITYVTTLALSKISICLLYLKVFTLEWARRASWAVLTIVTISSVFMIINTSTACIPLQAFWDKTIEGAYCHSNKIWWANTGLAIGTDVLIFLLPIPLVVPLSLPRRQKFVVVGIFALGFFICLVSFIRLYILYRQQTDPDPIGDFTWTGTELTLWTVVEVNTSIVVACLMTLKPLVARFLPRLLDSREGEGTSSESTGGPPLTIGSRPLRNLAAQPQLETWVEEETRAVREKDVERQDGRETSNDSSAEMGYTESTSTGSVTDSKGTVVMVERQPPPQQPLPT</sequence>
<proteinExistence type="inferred from homology"/>
<feature type="transmembrane region" description="Helical" evidence="7">
    <location>
        <begin position="127"/>
        <end position="156"/>
    </location>
</feature>
<evidence type="ECO:0000256" key="3">
    <source>
        <dbReference type="ARBA" id="ARBA00022989"/>
    </source>
</evidence>
<evidence type="ECO:0000256" key="6">
    <source>
        <dbReference type="SAM" id="MobiDB-lite"/>
    </source>
</evidence>
<feature type="compositionally biased region" description="Basic and acidic residues" evidence="6">
    <location>
        <begin position="319"/>
        <end position="338"/>
    </location>
</feature>
<evidence type="ECO:0000256" key="7">
    <source>
        <dbReference type="SAM" id="Phobius"/>
    </source>
</evidence>
<dbReference type="PANTHER" id="PTHR33048">
    <property type="entry name" value="PTH11-LIKE INTEGRAL MEMBRANE PROTEIN (AFU_ORTHOLOGUE AFUA_5G11245)"/>
    <property type="match status" value="1"/>
</dbReference>
<keyword evidence="10" id="KW-1185">Reference proteome</keyword>
<dbReference type="EMBL" id="JAUEPO010000004">
    <property type="protein sequence ID" value="KAK3324547.1"/>
    <property type="molecule type" value="Genomic_DNA"/>
</dbReference>
<feature type="transmembrane region" description="Helical" evidence="7">
    <location>
        <begin position="91"/>
        <end position="115"/>
    </location>
</feature>
<evidence type="ECO:0000256" key="2">
    <source>
        <dbReference type="ARBA" id="ARBA00022692"/>
    </source>
</evidence>
<dbReference type="InterPro" id="IPR052337">
    <property type="entry name" value="SAT4-like"/>
</dbReference>
<keyword evidence="3 7" id="KW-1133">Transmembrane helix</keyword>
<feature type="region of interest" description="Disordered" evidence="6">
    <location>
        <begin position="282"/>
        <end position="378"/>
    </location>
</feature>
<name>A0AAE0IGE7_9PEZI</name>
<feature type="transmembrane region" description="Helical" evidence="7">
    <location>
        <begin position="247"/>
        <end position="267"/>
    </location>
</feature>
<dbReference type="PANTHER" id="PTHR33048:SF47">
    <property type="entry name" value="INTEGRAL MEMBRANE PROTEIN-RELATED"/>
    <property type="match status" value="1"/>
</dbReference>
<feature type="compositionally biased region" description="Pro residues" evidence="6">
    <location>
        <begin position="369"/>
        <end position="378"/>
    </location>
</feature>
<protein>
    <recommendedName>
        <fullName evidence="8">Rhodopsin domain-containing protein</fullName>
    </recommendedName>
</protein>
<feature type="transmembrane region" description="Helical" evidence="7">
    <location>
        <begin position="46"/>
        <end position="65"/>
    </location>
</feature>
<dbReference type="AlphaFoldDB" id="A0AAE0IGE7"/>
<comment type="caution">
    <text evidence="9">The sequence shown here is derived from an EMBL/GenBank/DDBJ whole genome shotgun (WGS) entry which is preliminary data.</text>
</comment>
<comment type="subcellular location">
    <subcellularLocation>
        <location evidence="1">Membrane</location>
        <topology evidence="1">Multi-pass membrane protein</topology>
    </subcellularLocation>
</comment>
<feature type="transmembrane region" description="Helical" evidence="7">
    <location>
        <begin position="14"/>
        <end position="34"/>
    </location>
</feature>